<gene>
    <name evidence="2" type="ORF">KIN20_029793</name>
</gene>
<evidence type="ECO:0000313" key="3">
    <source>
        <dbReference type="Proteomes" id="UP001196413"/>
    </source>
</evidence>
<proteinExistence type="predicted"/>
<protein>
    <submittedName>
        <fullName evidence="2">Uncharacterized protein</fullName>
    </submittedName>
</protein>
<dbReference type="EMBL" id="JAHQIW010006247">
    <property type="protein sequence ID" value="KAJ1368622.1"/>
    <property type="molecule type" value="Genomic_DNA"/>
</dbReference>
<dbReference type="Proteomes" id="UP001196413">
    <property type="component" value="Unassembled WGS sequence"/>
</dbReference>
<reference evidence="2" key="1">
    <citation type="submission" date="2021-06" db="EMBL/GenBank/DDBJ databases">
        <title>Parelaphostrongylus tenuis whole genome reference sequence.</title>
        <authorList>
            <person name="Garwood T.J."/>
            <person name="Larsen P.A."/>
            <person name="Fountain-Jones N.M."/>
            <person name="Garbe J.R."/>
            <person name="Macchietto M.G."/>
            <person name="Kania S.A."/>
            <person name="Gerhold R.W."/>
            <person name="Richards J.E."/>
            <person name="Wolf T.M."/>
        </authorList>
    </citation>
    <scope>NUCLEOTIDE SEQUENCE</scope>
    <source>
        <strain evidence="2">MNPRO001-30</strain>
        <tissue evidence="2">Meninges</tissue>
    </source>
</reference>
<feature type="region of interest" description="Disordered" evidence="1">
    <location>
        <begin position="1"/>
        <end position="56"/>
    </location>
</feature>
<evidence type="ECO:0000313" key="2">
    <source>
        <dbReference type="EMBL" id="KAJ1368622.1"/>
    </source>
</evidence>
<evidence type="ECO:0000256" key="1">
    <source>
        <dbReference type="SAM" id="MobiDB-lite"/>
    </source>
</evidence>
<comment type="caution">
    <text evidence="2">The sequence shown here is derived from an EMBL/GenBank/DDBJ whole genome shotgun (WGS) entry which is preliminary data.</text>
</comment>
<name>A0AAD5R312_PARTN</name>
<feature type="compositionally biased region" description="Basic and acidic residues" evidence="1">
    <location>
        <begin position="15"/>
        <end position="43"/>
    </location>
</feature>
<organism evidence="2 3">
    <name type="scientific">Parelaphostrongylus tenuis</name>
    <name type="common">Meningeal worm</name>
    <dbReference type="NCBI Taxonomy" id="148309"/>
    <lineage>
        <taxon>Eukaryota</taxon>
        <taxon>Metazoa</taxon>
        <taxon>Ecdysozoa</taxon>
        <taxon>Nematoda</taxon>
        <taxon>Chromadorea</taxon>
        <taxon>Rhabditida</taxon>
        <taxon>Rhabditina</taxon>
        <taxon>Rhabditomorpha</taxon>
        <taxon>Strongyloidea</taxon>
        <taxon>Metastrongylidae</taxon>
        <taxon>Parelaphostrongylus</taxon>
    </lineage>
</organism>
<sequence length="87" mass="10259">MSLRSARSQRSEYFLNRDRVKSKSKDDRAKSKCEKVVSRKSSRDMVGSMPDTSKEKQQINRFVKRTMEKGVRGLRKEFLSMKRLEAQ</sequence>
<accession>A0AAD5R312</accession>
<keyword evidence="3" id="KW-1185">Reference proteome</keyword>
<dbReference type="AlphaFoldDB" id="A0AAD5R312"/>